<dbReference type="EMBL" id="GBRH01206541">
    <property type="protein sequence ID" value="JAD91354.1"/>
    <property type="molecule type" value="Transcribed_RNA"/>
</dbReference>
<evidence type="ECO:0000313" key="2">
    <source>
        <dbReference type="EMBL" id="JAD91354.1"/>
    </source>
</evidence>
<feature type="compositionally biased region" description="Low complexity" evidence="1">
    <location>
        <begin position="61"/>
        <end position="73"/>
    </location>
</feature>
<feature type="compositionally biased region" description="Low complexity" evidence="1">
    <location>
        <begin position="19"/>
        <end position="32"/>
    </location>
</feature>
<name>A0A0A9DRZ6_ARUDO</name>
<proteinExistence type="predicted"/>
<reference evidence="2" key="2">
    <citation type="journal article" date="2015" name="Data Brief">
        <title>Shoot transcriptome of the giant reed, Arundo donax.</title>
        <authorList>
            <person name="Barrero R.A."/>
            <person name="Guerrero F.D."/>
            <person name="Moolhuijzen P."/>
            <person name="Goolsby J.A."/>
            <person name="Tidwell J."/>
            <person name="Bellgard S.E."/>
            <person name="Bellgard M.I."/>
        </authorList>
    </citation>
    <scope>NUCLEOTIDE SEQUENCE</scope>
    <source>
        <tissue evidence="2">Shoot tissue taken approximately 20 cm above the soil surface</tissue>
    </source>
</reference>
<feature type="compositionally biased region" description="Low complexity" evidence="1">
    <location>
        <begin position="40"/>
        <end position="53"/>
    </location>
</feature>
<feature type="compositionally biased region" description="Polar residues" evidence="1">
    <location>
        <begin position="1"/>
        <end position="15"/>
    </location>
</feature>
<sequence length="73" mass="7365">MSAGSTARRAQSWTPTRPAPASRKTSAAASPAAQPPPATPSSQAAESAAARAPCARRRRTWASPGSAGSPWPP</sequence>
<dbReference type="AlphaFoldDB" id="A0A0A9DRZ6"/>
<feature type="region of interest" description="Disordered" evidence="1">
    <location>
        <begin position="1"/>
        <end position="73"/>
    </location>
</feature>
<organism evidence="2">
    <name type="scientific">Arundo donax</name>
    <name type="common">Giant reed</name>
    <name type="synonym">Donax arundinaceus</name>
    <dbReference type="NCBI Taxonomy" id="35708"/>
    <lineage>
        <taxon>Eukaryota</taxon>
        <taxon>Viridiplantae</taxon>
        <taxon>Streptophyta</taxon>
        <taxon>Embryophyta</taxon>
        <taxon>Tracheophyta</taxon>
        <taxon>Spermatophyta</taxon>
        <taxon>Magnoliopsida</taxon>
        <taxon>Liliopsida</taxon>
        <taxon>Poales</taxon>
        <taxon>Poaceae</taxon>
        <taxon>PACMAD clade</taxon>
        <taxon>Arundinoideae</taxon>
        <taxon>Arundineae</taxon>
        <taxon>Arundo</taxon>
    </lineage>
</organism>
<reference evidence="2" key="1">
    <citation type="submission" date="2014-09" db="EMBL/GenBank/DDBJ databases">
        <authorList>
            <person name="Magalhaes I.L.F."/>
            <person name="Oliveira U."/>
            <person name="Santos F.R."/>
            <person name="Vidigal T.H.D.A."/>
            <person name="Brescovit A.D."/>
            <person name="Santos A.J."/>
        </authorList>
    </citation>
    <scope>NUCLEOTIDE SEQUENCE</scope>
    <source>
        <tissue evidence="2">Shoot tissue taken approximately 20 cm above the soil surface</tissue>
    </source>
</reference>
<evidence type="ECO:0000256" key="1">
    <source>
        <dbReference type="SAM" id="MobiDB-lite"/>
    </source>
</evidence>
<accession>A0A0A9DRZ6</accession>
<protein>
    <submittedName>
        <fullName evidence="2">Uncharacterized protein</fullName>
    </submittedName>
</protein>